<protein>
    <recommendedName>
        <fullName evidence="6">Major facilitator superfamily (MFS) profile domain-containing protein</fullName>
    </recommendedName>
</protein>
<evidence type="ECO:0000256" key="2">
    <source>
        <dbReference type="ARBA" id="ARBA00022692"/>
    </source>
</evidence>
<keyword evidence="8" id="KW-1185">Reference proteome</keyword>
<evidence type="ECO:0000256" key="5">
    <source>
        <dbReference type="SAM" id="Phobius"/>
    </source>
</evidence>
<organism evidence="7 8">
    <name type="scientific">Dreissena polymorpha</name>
    <name type="common">Zebra mussel</name>
    <name type="synonym">Mytilus polymorpha</name>
    <dbReference type="NCBI Taxonomy" id="45954"/>
    <lineage>
        <taxon>Eukaryota</taxon>
        <taxon>Metazoa</taxon>
        <taxon>Spiralia</taxon>
        <taxon>Lophotrochozoa</taxon>
        <taxon>Mollusca</taxon>
        <taxon>Bivalvia</taxon>
        <taxon>Autobranchia</taxon>
        <taxon>Heteroconchia</taxon>
        <taxon>Euheterodonta</taxon>
        <taxon>Imparidentia</taxon>
        <taxon>Neoheterodontei</taxon>
        <taxon>Myida</taxon>
        <taxon>Dreissenoidea</taxon>
        <taxon>Dreissenidae</taxon>
        <taxon>Dreissena</taxon>
    </lineage>
</organism>
<gene>
    <name evidence="7" type="ORF">DPMN_053269</name>
</gene>
<sequence length="73" mass="7694">MLCRSSPALYWVTVVLANVGKFGISAAFAIIYVWSAELFPTLVRSSGMGSSSMMARVGGMVCPYIADLVSKAG</sequence>
<evidence type="ECO:0000256" key="1">
    <source>
        <dbReference type="ARBA" id="ARBA00004141"/>
    </source>
</evidence>
<comment type="subcellular location">
    <subcellularLocation>
        <location evidence="1">Membrane</location>
        <topology evidence="1">Multi-pass membrane protein</topology>
    </subcellularLocation>
</comment>
<keyword evidence="4 5" id="KW-0472">Membrane</keyword>
<evidence type="ECO:0000313" key="8">
    <source>
        <dbReference type="Proteomes" id="UP000828390"/>
    </source>
</evidence>
<dbReference type="EMBL" id="JAIWYP010000012">
    <property type="protein sequence ID" value="KAH3727337.1"/>
    <property type="molecule type" value="Genomic_DNA"/>
</dbReference>
<feature type="domain" description="Major facilitator superfamily (MFS) profile" evidence="6">
    <location>
        <begin position="1"/>
        <end position="73"/>
    </location>
</feature>
<evidence type="ECO:0000313" key="7">
    <source>
        <dbReference type="EMBL" id="KAH3727337.1"/>
    </source>
</evidence>
<dbReference type="PROSITE" id="PS50850">
    <property type="entry name" value="MFS"/>
    <property type="match status" value="1"/>
</dbReference>
<dbReference type="GO" id="GO:0016020">
    <property type="term" value="C:membrane"/>
    <property type="evidence" value="ECO:0007669"/>
    <property type="project" value="UniProtKB-SubCell"/>
</dbReference>
<evidence type="ECO:0000259" key="6">
    <source>
        <dbReference type="PROSITE" id="PS50850"/>
    </source>
</evidence>
<reference evidence="7" key="2">
    <citation type="submission" date="2020-11" db="EMBL/GenBank/DDBJ databases">
        <authorList>
            <person name="McCartney M.A."/>
            <person name="Auch B."/>
            <person name="Kono T."/>
            <person name="Mallez S."/>
            <person name="Becker A."/>
            <person name="Gohl D.M."/>
            <person name="Silverstein K.A.T."/>
            <person name="Koren S."/>
            <person name="Bechman K.B."/>
            <person name="Herman A."/>
            <person name="Abrahante J.E."/>
            <person name="Garbe J."/>
        </authorList>
    </citation>
    <scope>NUCLEOTIDE SEQUENCE</scope>
    <source>
        <strain evidence="7">Duluth1</strain>
        <tissue evidence="7">Whole animal</tissue>
    </source>
</reference>
<reference evidence="7" key="1">
    <citation type="journal article" date="2019" name="bioRxiv">
        <title>The Genome of the Zebra Mussel, Dreissena polymorpha: A Resource for Invasive Species Research.</title>
        <authorList>
            <person name="McCartney M.A."/>
            <person name="Auch B."/>
            <person name="Kono T."/>
            <person name="Mallez S."/>
            <person name="Zhang Y."/>
            <person name="Obille A."/>
            <person name="Becker A."/>
            <person name="Abrahante J.E."/>
            <person name="Garbe J."/>
            <person name="Badalamenti J.P."/>
            <person name="Herman A."/>
            <person name="Mangelson H."/>
            <person name="Liachko I."/>
            <person name="Sullivan S."/>
            <person name="Sone E.D."/>
            <person name="Koren S."/>
            <person name="Silverstein K.A.T."/>
            <person name="Beckman K.B."/>
            <person name="Gohl D.M."/>
        </authorList>
    </citation>
    <scope>NUCLEOTIDE SEQUENCE</scope>
    <source>
        <strain evidence="7">Duluth1</strain>
        <tissue evidence="7">Whole animal</tissue>
    </source>
</reference>
<dbReference type="InterPro" id="IPR020846">
    <property type="entry name" value="MFS_dom"/>
</dbReference>
<dbReference type="Proteomes" id="UP000828390">
    <property type="component" value="Unassembled WGS sequence"/>
</dbReference>
<evidence type="ECO:0000256" key="3">
    <source>
        <dbReference type="ARBA" id="ARBA00022989"/>
    </source>
</evidence>
<dbReference type="InterPro" id="IPR036259">
    <property type="entry name" value="MFS_trans_sf"/>
</dbReference>
<dbReference type="SUPFAM" id="SSF103473">
    <property type="entry name" value="MFS general substrate transporter"/>
    <property type="match status" value="1"/>
</dbReference>
<dbReference type="GO" id="GO:0022857">
    <property type="term" value="F:transmembrane transporter activity"/>
    <property type="evidence" value="ECO:0007669"/>
    <property type="project" value="InterPro"/>
</dbReference>
<keyword evidence="3 5" id="KW-1133">Transmembrane helix</keyword>
<keyword evidence="2 5" id="KW-0812">Transmembrane</keyword>
<proteinExistence type="predicted"/>
<dbReference type="AlphaFoldDB" id="A0A9D4CLT2"/>
<evidence type="ECO:0000256" key="4">
    <source>
        <dbReference type="ARBA" id="ARBA00023136"/>
    </source>
</evidence>
<feature type="transmembrane region" description="Helical" evidence="5">
    <location>
        <begin position="9"/>
        <end position="34"/>
    </location>
</feature>
<comment type="caution">
    <text evidence="7">The sequence shown here is derived from an EMBL/GenBank/DDBJ whole genome shotgun (WGS) entry which is preliminary data.</text>
</comment>
<dbReference type="Gene3D" id="1.20.1250.20">
    <property type="entry name" value="MFS general substrate transporter like domains"/>
    <property type="match status" value="1"/>
</dbReference>
<name>A0A9D4CLT2_DREPO</name>
<accession>A0A9D4CLT2</accession>
<dbReference type="PANTHER" id="PTHR24064">
    <property type="entry name" value="SOLUTE CARRIER FAMILY 22 MEMBER"/>
    <property type="match status" value="1"/>
</dbReference>